<dbReference type="PANTHER" id="PTHR43002">
    <property type="entry name" value="GLYCOGEN DEBRANCHING ENZYME"/>
    <property type="match status" value="1"/>
</dbReference>
<keyword evidence="4" id="KW-0732">Signal</keyword>
<gene>
    <name evidence="15" type="primary">pulA</name>
    <name evidence="15" type="ORF">J5X75_25965</name>
</gene>
<evidence type="ECO:0000256" key="6">
    <source>
        <dbReference type="ARBA" id="ARBA00022837"/>
    </source>
</evidence>
<evidence type="ECO:0000256" key="5">
    <source>
        <dbReference type="ARBA" id="ARBA00022801"/>
    </source>
</evidence>
<evidence type="ECO:0000313" key="16">
    <source>
        <dbReference type="Proteomes" id="UP000679690"/>
    </source>
</evidence>
<comment type="catalytic activity">
    <reaction evidence="1">
        <text>Endohydrolysis of (1-&gt;4)-alpha-D-glucosidic linkages in polysaccharides containing three or more (1-&gt;4)-alpha-linked D-glucose units.</text>
        <dbReference type="EC" id="3.2.1.1"/>
    </reaction>
</comment>
<dbReference type="InterPro" id="IPR013783">
    <property type="entry name" value="Ig-like_fold"/>
</dbReference>
<feature type="domain" description="Glycosyl hydrolase family 13 catalytic" evidence="14">
    <location>
        <begin position="93"/>
        <end position="550"/>
    </location>
</feature>
<dbReference type="InterPro" id="IPR005323">
    <property type="entry name" value="CBM41_pullulanase"/>
</dbReference>
<dbReference type="CDD" id="cd02860">
    <property type="entry name" value="E_set_Pullulanase"/>
    <property type="match status" value="1"/>
</dbReference>
<keyword evidence="13" id="KW-0472">Membrane</keyword>
<dbReference type="NCBIfam" id="TIGR02103">
    <property type="entry name" value="pullul_strch"/>
    <property type="match status" value="1"/>
</dbReference>
<dbReference type="EC" id="3.2.1.1" evidence="3"/>
<evidence type="ECO:0000313" key="15">
    <source>
        <dbReference type="EMBL" id="MBO3740962.1"/>
    </source>
</evidence>
<reference evidence="15 16" key="1">
    <citation type="submission" date="2021-03" db="EMBL/GenBank/DDBJ databases">
        <title>Actinoplanes flavus sp. nov., a novel actinomycete isolated from Coconut Palm rhizosphere soil.</title>
        <authorList>
            <person name="Luo X."/>
        </authorList>
    </citation>
    <scope>NUCLEOTIDE SEQUENCE [LARGE SCALE GENOMIC DNA]</scope>
    <source>
        <strain evidence="15 16">NEAU-H7</strain>
    </source>
</reference>
<dbReference type="Pfam" id="PF03714">
    <property type="entry name" value="PUD"/>
    <property type="match status" value="2"/>
</dbReference>
<dbReference type="Pfam" id="PF00128">
    <property type="entry name" value="Alpha-amylase"/>
    <property type="match status" value="1"/>
</dbReference>
<dbReference type="InterPro" id="IPR011839">
    <property type="entry name" value="Pullul_strch"/>
</dbReference>
<dbReference type="InterPro" id="IPR004193">
    <property type="entry name" value="Glyco_hydro_13_N"/>
</dbReference>
<dbReference type="InterPro" id="IPR040671">
    <property type="entry name" value="Pullulanase_N2"/>
</dbReference>
<evidence type="ECO:0000256" key="8">
    <source>
        <dbReference type="ARBA" id="ARBA00023965"/>
    </source>
</evidence>
<keyword evidence="5" id="KW-0378">Hydrolase</keyword>
<dbReference type="CDD" id="cd11341">
    <property type="entry name" value="AmyAc_Pullulanase_LD-like"/>
    <property type="match status" value="1"/>
</dbReference>
<dbReference type="SUPFAM" id="SSF51011">
    <property type="entry name" value="Glycosyl hydrolase domain"/>
    <property type="match status" value="1"/>
</dbReference>
<dbReference type="EC" id="3.2.1.41" evidence="9"/>
<keyword evidence="13" id="KW-0812">Transmembrane</keyword>
<dbReference type="Gene3D" id="2.60.40.1110">
    <property type="match status" value="2"/>
</dbReference>
<dbReference type="Proteomes" id="UP000679690">
    <property type="component" value="Unassembled WGS sequence"/>
</dbReference>
<evidence type="ECO:0000256" key="4">
    <source>
        <dbReference type="ARBA" id="ARBA00022729"/>
    </source>
</evidence>
<evidence type="ECO:0000256" key="10">
    <source>
        <dbReference type="ARBA" id="ARBA00029618"/>
    </source>
</evidence>
<evidence type="ECO:0000256" key="2">
    <source>
        <dbReference type="ARBA" id="ARBA00008061"/>
    </source>
</evidence>
<dbReference type="SUPFAM" id="SSF49452">
    <property type="entry name" value="Starch-binding domain-like"/>
    <property type="match status" value="2"/>
</dbReference>
<dbReference type="SUPFAM" id="SSF81296">
    <property type="entry name" value="E set domains"/>
    <property type="match status" value="2"/>
</dbReference>
<evidence type="ECO:0000256" key="13">
    <source>
        <dbReference type="SAM" id="Phobius"/>
    </source>
</evidence>
<dbReference type="Gene3D" id="2.60.40.1180">
    <property type="entry name" value="Golgi alpha-mannosidase II"/>
    <property type="match status" value="2"/>
</dbReference>
<dbReference type="SUPFAM" id="SSF51445">
    <property type="entry name" value="(Trans)glycosidases"/>
    <property type="match status" value="2"/>
</dbReference>
<dbReference type="InterPro" id="IPR013780">
    <property type="entry name" value="Glyco_hydro_b"/>
</dbReference>
<evidence type="ECO:0000256" key="9">
    <source>
        <dbReference type="ARBA" id="ARBA00024062"/>
    </source>
</evidence>
<keyword evidence="7" id="KW-0326">Glycosidase</keyword>
<dbReference type="SMART" id="SM00642">
    <property type="entry name" value="Aamy"/>
    <property type="match status" value="1"/>
</dbReference>
<dbReference type="InterPro" id="IPR013784">
    <property type="entry name" value="Carb-bd-like_fold"/>
</dbReference>
<feature type="transmembrane region" description="Helical" evidence="13">
    <location>
        <begin position="46"/>
        <end position="68"/>
    </location>
</feature>
<name>A0ABS3UQC1_9ACTN</name>
<dbReference type="InterPro" id="IPR017853">
    <property type="entry name" value="GH"/>
</dbReference>
<protein>
    <recommendedName>
        <fullName evidence="11">1,4-alpha-D-glucan glucanohydrolase</fullName>
        <ecNumber evidence="3">3.2.1.1</ecNumber>
        <ecNumber evidence="9">3.2.1.41</ecNumber>
    </recommendedName>
    <alternativeName>
        <fullName evidence="10">Alpha-dextrin endo-1,6-alpha-glucosidase</fullName>
    </alternativeName>
    <alternativeName>
        <fullName evidence="12">Pullulan 6-glucanohydrolase</fullName>
    </alternativeName>
</protein>
<comment type="catalytic activity">
    <reaction evidence="8">
        <text>Hydrolysis of (1-&gt;6)-alpha-D-glucosidic linkages in pullulan, amylopectin and glycogen, and in the alpha- and beta-limit dextrins of amylopectin and glycogen.</text>
        <dbReference type="EC" id="3.2.1.41"/>
    </reaction>
</comment>
<evidence type="ECO:0000256" key="12">
    <source>
        <dbReference type="ARBA" id="ARBA00031076"/>
    </source>
</evidence>
<dbReference type="Gene3D" id="2.60.40.10">
    <property type="entry name" value="Immunoglobulins"/>
    <property type="match status" value="1"/>
</dbReference>
<sequence length="1851" mass="197427">MITLRSRSGGVHAGAVPGIYNSRSDTTESEGCAVAPRKPLHRRLRLGAALLSLFLPLVAVPASAAVAAPSVPSDAVIANWGSDNPSSGEQFYFVLPDRFANGDTRNDRGGLSGDRLSTGYDPTDKGFYHGGDLKGVMDRLDYIQGLGTTAIWLAPVFKNRPVQGAGTGVSAGYHGYWITDFTQVDPHFGTNADLKKLVKLAHQRGMKIYLDIIVNHTADVIKYAENTNTYVDKADSPYTDTDGQPFEDRNYATSSTFPETDATSYPYTPVFGSTADKTVKKPSWLNDVNMYHNRGDSTFAGENSEYGDFVGLDDLFTERPEVVEGMTEIYSDWIADTGIDGYRLDTVKHSNMEFWQQWAPGVERAAKKAGKDDFFMFGEVYTADQEIQSTYVREGKLPATLDFSFQEAARGFVTGNSGADALSALYAKDDLYTARNTGADRLPTFLGNHDMGRIGSFIAAAATADTQLKRDQLAHELMFLTRGQPVVYSGDEQGFTGPGGDKDARQDLYASKSADYLDDDLIGTDSTHAVDNYNTSHPVYRTIAALAKLRKANPALVTGVQLTRYAAEGQGVFAVSRIDKAKQAEYVVASNNATTAQTVSFATSTPNATFTGIYGGATGVASDAGGRITVTVPALSSVVFKAGTAVAVPSAAPTVSISGPKPNASVATRTEIVADVAGDPLSTVTFAAQAGNGAWKLLGTADRAPYRVYHDLTGLAGDTPVRYKAVVRDSRGRLASSTVNITVGTPEATSTAGYAVVHYQRPDGEYDDQNLYVWGDIDPSMSTSWPNGQQFTGADSYGRFAYVKLKPGAKSVGFIVVDDDGNKDVDADRSINVGENPEIWVKQGDAKVYTSRQAATGEPGPAPDTTKAVIHWNRADGAYDGWGMHVWSGAANPTDWSSPLPPARIDSYGAVFEVPLAAGATSLSYIIHRGDEKDLPADQSLDFAKAGHEVWLLAGQETRLLPLVKTAGGGGVADVTKSAAVWLDRGTIAWKTGTGTTLEPVGAGTDGKVYDLVWSPTGGIGVKDGELTGTFESVSLTARRDGLTEAQREAFPHLWQYGAFRTDKKDLSDVLRSQVVVTERDAAGKLLSATGVQLSGVLDDVYGSATGATLGPVVSGRKASVAVWAPTARTVELEVYDTAGQVSPALVELTRDDRTGVWSGRGDWAGKFYRFRVTAWQPAAQKVVTASVTDPYAVALTPDSTRSRFVSLSDPALAPAGWAGLRKPAAVAPAKIQISELSVRDFSIADASVPAGRRGTFSAFTDRNTEGMKHLAELGRAGVTHLHLLPAFDFATIPEKRADQQQPACDLASMPADSDQQQACIEKVAATDGYNWGYDPLHYTVPEGGYAVDPDQRTKEFRAMVAGVNQAGLRVVMDVVYNHTSAAGTDAKSVLDQIVPGYYHRLLEDGTVANSTCCANTAPENAMMGKLVVDSIVTWAKQYKVDGFRFDLMGHHPKANILAVRKALDKLTLARDGVDGKNIYVYGEGWNFGEVANDARFIQATQLNMGGTGIGVFNDRLRDAVRGGGPFDGNPRIQGFASGLAGAPNGDPVNGTAAEQKARLLHYQDLIKVGLTGNLADYTFTDSSGATVKGSQVDYNGAPAGYTVDPGESITYVDAHDNEILYDALAYKLPQATTAADRARAQSVALATTVLGQGVGFVTAGSEILRSKSLDRNSFNSGDWFNQIIWDCTQGNGFGRGLPPKADNESKYAYAKPLLADPALVPDCASMNLSNNLYQELLRIRKSSPAFGLATGAQVRQRVSFPLSGRNETPGVITMTIDARGVDRQWKSITVVFNAGTTAATQTVPALAGKKVALHPVQRASADPVTRSASFAAATGTLTVPARTVSVFVQS</sequence>
<accession>A0ABS3UQC1</accession>
<proteinExistence type="inferred from homology"/>
<dbReference type="InterPro" id="IPR024561">
    <property type="entry name" value="Pullul_strch_C"/>
</dbReference>
<dbReference type="CDD" id="cd11339">
    <property type="entry name" value="AmyAc_bac_CMD_like_2"/>
    <property type="match status" value="1"/>
</dbReference>
<evidence type="ECO:0000259" key="14">
    <source>
        <dbReference type="SMART" id="SM00642"/>
    </source>
</evidence>
<dbReference type="InterPro" id="IPR006047">
    <property type="entry name" value="GH13_cat_dom"/>
</dbReference>
<dbReference type="Gene3D" id="2.60.40.1130">
    <property type="entry name" value="Rab geranylgeranyltransferase alpha-subunit, insert domain"/>
    <property type="match status" value="1"/>
</dbReference>
<organism evidence="15 16">
    <name type="scientific">Actinoplanes flavus</name>
    <dbReference type="NCBI Taxonomy" id="2820290"/>
    <lineage>
        <taxon>Bacteria</taxon>
        <taxon>Bacillati</taxon>
        <taxon>Actinomycetota</taxon>
        <taxon>Actinomycetes</taxon>
        <taxon>Micromonosporales</taxon>
        <taxon>Micromonosporaceae</taxon>
        <taxon>Actinoplanes</taxon>
    </lineage>
</organism>
<dbReference type="Gene3D" id="3.20.20.80">
    <property type="entry name" value="Glycosidases"/>
    <property type="match status" value="2"/>
</dbReference>
<evidence type="ECO:0000256" key="7">
    <source>
        <dbReference type="ARBA" id="ARBA00023295"/>
    </source>
</evidence>
<keyword evidence="13" id="KW-1133">Transmembrane helix</keyword>
<dbReference type="CDD" id="cd10315">
    <property type="entry name" value="CBM41_pullulanase"/>
    <property type="match status" value="2"/>
</dbReference>
<dbReference type="Pfam" id="PF11852">
    <property type="entry name" value="Pullul_strch_C"/>
    <property type="match status" value="1"/>
</dbReference>
<dbReference type="InterPro" id="IPR014756">
    <property type="entry name" value="Ig_E-set"/>
</dbReference>
<evidence type="ECO:0000256" key="11">
    <source>
        <dbReference type="ARBA" id="ARBA00030238"/>
    </source>
</evidence>
<comment type="caution">
    <text evidence="15">The sequence shown here is derived from an EMBL/GenBank/DDBJ whole genome shotgun (WGS) entry which is preliminary data.</text>
</comment>
<keyword evidence="16" id="KW-1185">Reference proteome</keyword>
<comment type="similarity">
    <text evidence="2">Belongs to the glycosyl hydrolase 13 family.</text>
</comment>
<evidence type="ECO:0000256" key="3">
    <source>
        <dbReference type="ARBA" id="ARBA00012595"/>
    </source>
</evidence>
<dbReference type="Pfam" id="PF17967">
    <property type="entry name" value="Pullulanase_N2"/>
    <property type="match status" value="1"/>
</dbReference>
<evidence type="ECO:0000256" key="1">
    <source>
        <dbReference type="ARBA" id="ARBA00000548"/>
    </source>
</evidence>
<keyword evidence="6" id="KW-0106">Calcium</keyword>
<dbReference type="Pfam" id="PF02922">
    <property type="entry name" value="CBM_48"/>
    <property type="match status" value="1"/>
</dbReference>
<dbReference type="EMBL" id="JAGFNS010000018">
    <property type="protein sequence ID" value="MBO3740962.1"/>
    <property type="molecule type" value="Genomic_DNA"/>
</dbReference>